<comment type="caution">
    <text evidence="1">The sequence shown here is derived from an EMBL/GenBank/DDBJ whole genome shotgun (WGS) entry which is preliminary data.</text>
</comment>
<reference evidence="1" key="1">
    <citation type="submission" date="2019-07" db="EMBL/GenBank/DDBJ databases">
        <title>Annotation for the trematode Paragonimus miyazaki's.</title>
        <authorList>
            <person name="Choi Y.-J."/>
        </authorList>
    </citation>
    <scope>NUCLEOTIDE SEQUENCE</scope>
    <source>
        <strain evidence="1">Japan</strain>
    </source>
</reference>
<dbReference type="Proteomes" id="UP000822476">
    <property type="component" value="Unassembled WGS sequence"/>
</dbReference>
<dbReference type="EMBL" id="JTDE01002792">
    <property type="protein sequence ID" value="KAF7256872.1"/>
    <property type="molecule type" value="Genomic_DNA"/>
</dbReference>
<proteinExistence type="predicted"/>
<evidence type="ECO:0000313" key="2">
    <source>
        <dbReference type="Proteomes" id="UP000822476"/>
    </source>
</evidence>
<protein>
    <submittedName>
        <fullName evidence="1">Uncharacterized protein</fullName>
    </submittedName>
</protein>
<dbReference type="AlphaFoldDB" id="A0A8S9YQ69"/>
<evidence type="ECO:0000313" key="1">
    <source>
        <dbReference type="EMBL" id="KAF7256872.1"/>
    </source>
</evidence>
<keyword evidence="2" id="KW-1185">Reference proteome</keyword>
<organism evidence="1 2">
    <name type="scientific">Paragonimus skrjabini miyazakii</name>
    <dbReference type="NCBI Taxonomy" id="59628"/>
    <lineage>
        <taxon>Eukaryota</taxon>
        <taxon>Metazoa</taxon>
        <taxon>Spiralia</taxon>
        <taxon>Lophotrochozoa</taxon>
        <taxon>Platyhelminthes</taxon>
        <taxon>Trematoda</taxon>
        <taxon>Digenea</taxon>
        <taxon>Plagiorchiida</taxon>
        <taxon>Troglotremata</taxon>
        <taxon>Troglotrematidae</taxon>
        <taxon>Paragonimus</taxon>
    </lineage>
</organism>
<sequence length="200" mass="22889">MATDGVEERLPAPPSSKDYTLKVLRKTDDLLAAMRFESILEELSQLPSSDATIQMRDHDKRVMSPVKTNVVETNAMLLALKDKIDLLHGKRFQCYITPEKITSRKSFIRTCACVKNCTLCGWKWNALRFTLAESPAKLSGKFPMQFPLNSVEDVQILNKQFEDRGLYLKMITDLNGNEGIFRRIMWTKSAEEQWVIAPET</sequence>
<gene>
    <name evidence="1" type="ORF">EG68_04978</name>
</gene>
<dbReference type="OrthoDB" id="6159834at2759"/>
<name>A0A8S9YQ69_9TREM</name>
<accession>A0A8S9YQ69</accession>